<dbReference type="EMBL" id="LT966316">
    <property type="protein sequence ID" value="SOU93220.1"/>
    <property type="molecule type" value="Genomic_DNA"/>
</dbReference>
<keyword evidence="2" id="KW-0732">Signal</keyword>
<evidence type="ECO:0000313" key="3">
    <source>
        <dbReference type="EMBL" id="SOU93220.1"/>
    </source>
</evidence>
<sequence length="176" mass="19789" precursor="true">MTISRKTCHLLLASGLFLLVAGCVTPQKSPPPPPPMPPVIYLPPLVTLPLSDTDSRYFKGIPVLFEDGSFRSLKPILKARLSLPGLTDAVRDRLRFDLVLVDLRLGDAGSRMEAEDLLIRLDAFGAPYEIRETAGILLEFWKQARHQQAANRELKKKLEQVKKTFRELSTLENSLR</sequence>
<evidence type="ECO:0000256" key="2">
    <source>
        <dbReference type="SAM" id="SignalP"/>
    </source>
</evidence>
<dbReference type="AlphaFoldDB" id="A0A2I2MJ76"/>
<protein>
    <submittedName>
        <fullName evidence="3">Uncharacterized protein</fullName>
    </submittedName>
</protein>
<feature type="coiled-coil region" evidence="1">
    <location>
        <begin position="144"/>
        <end position="174"/>
    </location>
</feature>
<feature type="chain" id="PRO_5014182525" evidence="2">
    <location>
        <begin position="22"/>
        <end position="176"/>
    </location>
</feature>
<dbReference type="PROSITE" id="PS51257">
    <property type="entry name" value="PROKAR_LIPOPROTEIN"/>
    <property type="match status" value="1"/>
</dbReference>
<proteinExistence type="predicted"/>
<reference evidence="3" key="1">
    <citation type="submission" date="2017-12" db="EMBL/GenBank/DDBJ databases">
        <authorList>
            <consortium name="SysMetEx"/>
        </authorList>
    </citation>
    <scope>NUCLEOTIDE SEQUENCE</scope>
    <source>
        <strain evidence="3">Pb_238</strain>
    </source>
</reference>
<evidence type="ECO:0000256" key="1">
    <source>
        <dbReference type="SAM" id="Coils"/>
    </source>
</evidence>
<feature type="signal peptide" evidence="2">
    <location>
        <begin position="1"/>
        <end position="21"/>
    </location>
</feature>
<dbReference type="OrthoDB" id="9911299at2"/>
<name>A0A2I2MJ76_9BACT</name>
<accession>A0A2I2MJ76</accession>
<keyword evidence="1" id="KW-0175">Coiled coil</keyword>
<gene>
    <name evidence="3" type="ORF">LFTS_01868</name>
</gene>
<organism evidence="3">
    <name type="scientific">Leptospirillum ferriphilum</name>
    <dbReference type="NCBI Taxonomy" id="178606"/>
    <lineage>
        <taxon>Bacteria</taxon>
        <taxon>Pseudomonadati</taxon>
        <taxon>Nitrospirota</taxon>
        <taxon>Nitrospiria</taxon>
        <taxon>Nitrospirales</taxon>
        <taxon>Nitrospiraceae</taxon>
        <taxon>Leptospirillum</taxon>
    </lineage>
</organism>
<dbReference type="RefSeq" id="WP_143461169.1">
    <property type="nucleotide sequence ID" value="NZ_JBPKCJ010000006.1"/>
</dbReference>